<dbReference type="RefSeq" id="WP_382387123.1">
    <property type="nucleotide sequence ID" value="NZ_JBHLWI010000022.1"/>
</dbReference>
<dbReference type="PIRSF" id="PIRSF000477">
    <property type="entry name" value="PurNPase"/>
    <property type="match status" value="1"/>
</dbReference>
<keyword evidence="4 6" id="KW-0328">Glycosyltransferase</keyword>
<dbReference type="GO" id="GO:0004731">
    <property type="term" value="F:purine-nucleoside phosphorylase activity"/>
    <property type="evidence" value="ECO:0007669"/>
    <property type="project" value="UniProtKB-EC"/>
</dbReference>
<sequence>MQKEQEAVRFLLQQMPSVPEVAIILGSGLGGLVSEISQQVIIPYGEIPFFPVSTVEGHSGQLIFGILQGTPVLAMAGRFHYYEDYSMQEVVYPLRVMKLMGVKKLIVTNAAGGLNPDFEQGDVMLIEDIISLLPDNPLRGRNFDELGPRFPDMSEPFDLEWREKALNCAENLGIGLQKGVYVGLQGPKLETKAEVRYLRVIGGDAVGMSTVPEIIAAHHMGMNVIAFSVITNESIPKIAKEFTHEEVVAVANQAGKKLVELVKGII</sequence>
<dbReference type="InterPro" id="IPR018099">
    <property type="entry name" value="Purine_phosphorylase-2_CS"/>
</dbReference>
<evidence type="ECO:0000256" key="6">
    <source>
        <dbReference type="PIRNR" id="PIRNR000477"/>
    </source>
</evidence>
<comment type="similarity">
    <text evidence="2 6">Belongs to the PNP/MTAP phosphorylase family.</text>
</comment>
<dbReference type="NCBIfam" id="TIGR01697">
    <property type="entry name" value="PNPH-PUNA-XAPA"/>
    <property type="match status" value="1"/>
</dbReference>
<dbReference type="CDD" id="cd09009">
    <property type="entry name" value="PNP-EcPNPII_like"/>
    <property type="match status" value="1"/>
</dbReference>
<protein>
    <recommendedName>
        <fullName evidence="6">Purine nucleoside phosphorylase</fullName>
        <ecNumber evidence="6">2.4.2.1</ecNumber>
    </recommendedName>
    <alternativeName>
        <fullName evidence="6">Inosine-guanosine phosphorylase</fullName>
    </alternativeName>
</protein>
<comment type="pathway">
    <text evidence="1 6">Purine metabolism; purine nucleoside salvage.</text>
</comment>
<keyword evidence="5 6" id="KW-0808">Transferase</keyword>
<evidence type="ECO:0000313" key="9">
    <source>
        <dbReference type="Proteomes" id="UP001589797"/>
    </source>
</evidence>
<dbReference type="EC" id="2.4.2.1" evidence="6"/>
<dbReference type="PANTHER" id="PTHR11904:SF9">
    <property type="entry name" value="PURINE NUCLEOSIDE PHOSPHORYLASE-RELATED"/>
    <property type="match status" value="1"/>
</dbReference>
<evidence type="ECO:0000256" key="1">
    <source>
        <dbReference type="ARBA" id="ARBA00005058"/>
    </source>
</evidence>
<dbReference type="InterPro" id="IPR000845">
    <property type="entry name" value="Nucleoside_phosphorylase_d"/>
</dbReference>
<comment type="caution">
    <text evidence="8">The sequence shown here is derived from an EMBL/GenBank/DDBJ whole genome shotgun (WGS) entry which is preliminary data.</text>
</comment>
<dbReference type="Gene3D" id="3.40.50.1580">
    <property type="entry name" value="Nucleoside phosphorylase domain"/>
    <property type="match status" value="1"/>
</dbReference>
<comment type="function">
    <text evidence="6">The purine nucleoside phosphorylases catalyze the phosphorolytic breakdown of the N-glycosidic bond in the beta-(deoxy)ribonucleoside molecules, with the formation of the corresponding free purine bases and pentose-1-phosphate.</text>
</comment>
<dbReference type="SUPFAM" id="SSF53167">
    <property type="entry name" value="Purine and uridine phosphorylases"/>
    <property type="match status" value="1"/>
</dbReference>
<dbReference type="NCBIfam" id="NF006054">
    <property type="entry name" value="PRK08202.1"/>
    <property type="match status" value="1"/>
</dbReference>
<evidence type="ECO:0000259" key="7">
    <source>
        <dbReference type="Pfam" id="PF01048"/>
    </source>
</evidence>
<dbReference type="NCBIfam" id="TIGR01700">
    <property type="entry name" value="PNPH"/>
    <property type="match status" value="1"/>
</dbReference>
<dbReference type="InterPro" id="IPR011268">
    <property type="entry name" value="Purine_phosphorylase"/>
</dbReference>
<feature type="domain" description="Nucleoside phosphorylase" evidence="7">
    <location>
        <begin position="21"/>
        <end position="266"/>
    </location>
</feature>
<dbReference type="Pfam" id="PF01048">
    <property type="entry name" value="PNP_UDP_1"/>
    <property type="match status" value="1"/>
</dbReference>
<dbReference type="InterPro" id="IPR011270">
    <property type="entry name" value="Pur_Nuc_Pase_Ino/Guo-sp"/>
</dbReference>
<proteinExistence type="inferred from homology"/>
<keyword evidence="9" id="KW-1185">Reference proteome</keyword>
<evidence type="ECO:0000256" key="5">
    <source>
        <dbReference type="ARBA" id="ARBA00022679"/>
    </source>
</evidence>
<reference evidence="8 9" key="1">
    <citation type="submission" date="2024-09" db="EMBL/GenBank/DDBJ databases">
        <authorList>
            <person name="Sun Q."/>
            <person name="Mori K."/>
        </authorList>
    </citation>
    <scope>NUCLEOTIDE SEQUENCE [LARGE SCALE GENOMIC DNA]</scope>
    <source>
        <strain evidence="8 9">CCM 7650</strain>
    </source>
</reference>
<dbReference type="PROSITE" id="PS01240">
    <property type="entry name" value="PNP_MTAP_2"/>
    <property type="match status" value="1"/>
</dbReference>
<evidence type="ECO:0000256" key="4">
    <source>
        <dbReference type="ARBA" id="ARBA00022676"/>
    </source>
</evidence>
<dbReference type="InterPro" id="IPR035994">
    <property type="entry name" value="Nucleoside_phosphorylase_sf"/>
</dbReference>
<dbReference type="EMBL" id="JBHLWI010000022">
    <property type="protein sequence ID" value="MFC0262678.1"/>
    <property type="molecule type" value="Genomic_DNA"/>
</dbReference>
<name>A0ABV6FS53_9BACT</name>
<evidence type="ECO:0000313" key="8">
    <source>
        <dbReference type="EMBL" id="MFC0262678.1"/>
    </source>
</evidence>
<organism evidence="8 9">
    <name type="scientific">Fontibacter flavus</name>
    <dbReference type="NCBI Taxonomy" id="654838"/>
    <lineage>
        <taxon>Bacteria</taxon>
        <taxon>Pseudomonadati</taxon>
        <taxon>Bacteroidota</taxon>
        <taxon>Cytophagia</taxon>
        <taxon>Cytophagales</taxon>
        <taxon>Cyclobacteriaceae</taxon>
        <taxon>Fontibacter</taxon>
    </lineage>
</organism>
<comment type="subunit">
    <text evidence="3">Homotrimer.</text>
</comment>
<gene>
    <name evidence="8" type="ORF">ACFFIP_08290</name>
</gene>
<dbReference type="Proteomes" id="UP001589797">
    <property type="component" value="Unassembled WGS sequence"/>
</dbReference>
<evidence type="ECO:0000256" key="3">
    <source>
        <dbReference type="ARBA" id="ARBA00011233"/>
    </source>
</evidence>
<evidence type="ECO:0000256" key="2">
    <source>
        <dbReference type="ARBA" id="ARBA00006751"/>
    </source>
</evidence>
<accession>A0ABV6FS53</accession>
<dbReference type="PANTHER" id="PTHR11904">
    <property type="entry name" value="METHYLTHIOADENOSINE/PURINE NUCLEOSIDE PHOSPHORYLASE"/>
    <property type="match status" value="1"/>
</dbReference>